<dbReference type="AlphaFoldDB" id="A0AAV8PN80"/>
<reference evidence="2 3" key="1">
    <citation type="submission" date="2022-12" db="EMBL/GenBank/DDBJ databases">
        <title>Chromosome-scale assembly of the Ensete ventricosum genome.</title>
        <authorList>
            <person name="Dussert Y."/>
            <person name="Stocks J."/>
            <person name="Wendawek A."/>
            <person name="Woldeyes F."/>
            <person name="Nichols R.A."/>
            <person name="Borrell J.S."/>
        </authorList>
    </citation>
    <scope>NUCLEOTIDE SEQUENCE [LARGE SCALE GENOMIC DNA]</scope>
    <source>
        <strain evidence="3">cv. Maze</strain>
        <tissue evidence="2">Seeds</tissue>
    </source>
</reference>
<keyword evidence="1" id="KW-0812">Transmembrane</keyword>
<accession>A0AAV8PN80</accession>
<dbReference type="Proteomes" id="UP001222027">
    <property type="component" value="Unassembled WGS sequence"/>
</dbReference>
<sequence>MSSTTDRRALLFSSSSSLFWNPEPVVFPVRFMASDAAAAILALLLLMTYSSEMYTSMATRKETVVWCLYGAEKSGIRWALVPSFAGYGERPVDRSSRFDRGFLRTQSNRAIRCLERSTFRLSSGIRSARGGSVRFVFTGSG</sequence>
<protein>
    <recommendedName>
        <fullName evidence="4">Secreted protein</fullName>
    </recommendedName>
</protein>
<evidence type="ECO:0008006" key="4">
    <source>
        <dbReference type="Google" id="ProtNLM"/>
    </source>
</evidence>
<comment type="caution">
    <text evidence="2">The sequence shown here is derived from an EMBL/GenBank/DDBJ whole genome shotgun (WGS) entry which is preliminary data.</text>
</comment>
<evidence type="ECO:0000313" key="2">
    <source>
        <dbReference type="EMBL" id="KAJ8497410.1"/>
    </source>
</evidence>
<organism evidence="2 3">
    <name type="scientific">Ensete ventricosum</name>
    <name type="common">Abyssinian banana</name>
    <name type="synonym">Musa ensete</name>
    <dbReference type="NCBI Taxonomy" id="4639"/>
    <lineage>
        <taxon>Eukaryota</taxon>
        <taxon>Viridiplantae</taxon>
        <taxon>Streptophyta</taxon>
        <taxon>Embryophyta</taxon>
        <taxon>Tracheophyta</taxon>
        <taxon>Spermatophyta</taxon>
        <taxon>Magnoliopsida</taxon>
        <taxon>Liliopsida</taxon>
        <taxon>Zingiberales</taxon>
        <taxon>Musaceae</taxon>
        <taxon>Ensete</taxon>
    </lineage>
</organism>
<proteinExistence type="predicted"/>
<keyword evidence="1" id="KW-1133">Transmembrane helix</keyword>
<dbReference type="EMBL" id="JAQQAF010000003">
    <property type="protein sequence ID" value="KAJ8497410.1"/>
    <property type="molecule type" value="Genomic_DNA"/>
</dbReference>
<keyword evidence="1" id="KW-0472">Membrane</keyword>
<keyword evidence="3" id="KW-1185">Reference proteome</keyword>
<feature type="transmembrane region" description="Helical" evidence="1">
    <location>
        <begin position="25"/>
        <end position="47"/>
    </location>
</feature>
<gene>
    <name evidence="2" type="ORF">OPV22_007962</name>
</gene>
<evidence type="ECO:0000256" key="1">
    <source>
        <dbReference type="SAM" id="Phobius"/>
    </source>
</evidence>
<name>A0AAV8PN80_ENSVE</name>
<evidence type="ECO:0000313" key="3">
    <source>
        <dbReference type="Proteomes" id="UP001222027"/>
    </source>
</evidence>